<evidence type="ECO:0000256" key="1">
    <source>
        <dbReference type="ARBA" id="ARBA00022630"/>
    </source>
</evidence>
<dbReference type="PIRSF" id="PIRSF000337">
    <property type="entry name" value="NTA_MOA"/>
    <property type="match status" value="1"/>
</dbReference>
<dbReference type="NCBIfam" id="TIGR03860">
    <property type="entry name" value="FMN_nitrolo"/>
    <property type="match status" value="1"/>
</dbReference>
<keyword evidence="2" id="KW-0288">FMN</keyword>
<dbReference type="EMBL" id="JBBPCC010000004">
    <property type="protein sequence ID" value="MEK8128017.1"/>
    <property type="molecule type" value="Genomic_DNA"/>
</dbReference>
<evidence type="ECO:0000313" key="8">
    <source>
        <dbReference type="Proteomes" id="UP001469365"/>
    </source>
</evidence>
<accession>A0ABU9DGM0</accession>
<protein>
    <submittedName>
        <fullName evidence="7">LLM class flavin-dependent oxidoreductase</fullName>
        <ecNumber evidence="7">1.-.-.-</ecNumber>
    </submittedName>
</protein>
<organism evidence="7 8">
    <name type="scientific">Paenibacillus filicis</name>
    <dbReference type="NCBI Taxonomy" id="669464"/>
    <lineage>
        <taxon>Bacteria</taxon>
        <taxon>Bacillati</taxon>
        <taxon>Bacillota</taxon>
        <taxon>Bacilli</taxon>
        <taxon>Bacillales</taxon>
        <taxon>Paenibacillaceae</taxon>
        <taxon>Paenibacillus</taxon>
    </lineage>
</organism>
<dbReference type="GO" id="GO:0016491">
    <property type="term" value="F:oxidoreductase activity"/>
    <property type="evidence" value="ECO:0007669"/>
    <property type="project" value="UniProtKB-KW"/>
</dbReference>
<evidence type="ECO:0000259" key="6">
    <source>
        <dbReference type="Pfam" id="PF00296"/>
    </source>
</evidence>
<evidence type="ECO:0000313" key="7">
    <source>
        <dbReference type="EMBL" id="MEK8128017.1"/>
    </source>
</evidence>
<evidence type="ECO:0000256" key="4">
    <source>
        <dbReference type="ARBA" id="ARBA00023033"/>
    </source>
</evidence>
<comment type="similarity">
    <text evidence="5">Belongs to the NtaA/SnaA/DszA monooxygenase family.</text>
</comment>
<keyword evidence="3 7" id="KW-0560">Oxidoreductase</keyword>
<dbReference type="InterPro" id="IPR016215">
    <property type="entry name" value="NTA_MOA"/>
</dbReference>
<feature type="domain" description="Luciferase-like" evidence="6">
    <location>
        <begin position="23"/>
        <end position="382"/>
    </location>
</feature>
<proteinExistence type="inferred from homology"/>
<dbReference type="PANTHER" id="PTHR30011">
    <property type="entry name" value="ALKANESULFONATE MONOOXYGENASE-RELATED"/>
    <property type="match status" value="1"/>
</dbReference>
<keyword evidence="4" id="KW-0503">Monooxygenase</keyword>
<dbReference type="Gene3D" id="3.20.20.30">
    <property type="entry name" value="Luciferase-like domain"/>
    <property type="match status" value="1"/>
</dbReference>
<dbReference type="EC" id="1.-.-.-" evidence="7"/>
<keyword evidence="8" id="KW-1185">Reference proteome</keyword>
<evidence type="ECO:0000256" key="5">
    <source>
        <dbReference type="ARBA" id="ARBA00033748"/>
    </source>
</evidence>
<dbReference type="InterPro" id="IPR051260">
    <property type="entry name" value="Diverse_substr_monoxygenases"/>
</dbReference>
<dbReference type="RefSeq" id="WP_341415077.1">
    <property type="nucleotide sequence ID" value="NZ_JBBPCC010000004.1"/>
</dbReference>
<evidence type="ECO:0000256" key="2">
    <source>
        <dbReference type="ARBA" id="ARBA00022643"/>
    </source>
</evidence>
<sequence length="463" mass="51748">MSQQMHLGLFAAANGHHAGGWRHPEAGTESPLELEYYTGIARQAEQAKLDMLFLADKLAIDDNYGGSFDLTVTHRPTLSAEPLTLISALGAVTKRIGLAATASTTYHEPYHLARMFATLDHLSKGRVAWNVVTSTSDAEARNFSKASHLDHATRYERAQEFIEVVRSLWDSWGPDSLLWDKERGVVADKRKIHYVHHHGPWFDVKGPLNVPRPPQGHPVLIQAGSSETFRELAARHAELIFTAQPNLASAQGFYRDFKSRVVRYGRSHQDVKILPGTMVIVGDTEREAREKEQHLQSLIDTNTGLAFMSGSMNYDLSKHEPDAPFPDIEQEIRGSRGRFQFVFRKAREEGLTLAQVARWYIQSRSHHVVVGTPGSIADRLTSWFREEACDGFNLMAPYMPGGLDDICGRVVPELQSRGVFRSSYTGSTLREHLGLRQPVNRFAEQAGLASGEREAANGEREQV</sequence>
<evidence type="ECO:0000256" key="3">
    <source>
        <dbReference type="ARBA" id="ARBA00023002"/>
    </source>
</evidence>
<keyword evidence="1" id="KW-0285">Flavoprotein</keyword>
<dbReference type="SUPFAM" id="SSF51679">
    <property type="entry name" value="Bacterial luciferase-like"/>
    <property type="match status" value="1"/>
</dbReference>
<dbReference type="CDD" id="cd01095">
    <property type="entry name" value="Nitrilotriacetate_monoxgenase"/>
    <property type="match status" value="1"/>
</dbReference>
<dbReference type="InterPro" id="IPR036661">
    <property type="entry name" value="Luciferase-like_sf"/>
</dbReference>
<dbReference type="PANTHER" id="PTHR30011:SF16">
    <property type="entry name" value="C2H2 FINGER DOMAIN TRANSCRIPTION FACTOR (EUROFUNG)-RELATED"/>
    <property type="match status" value="1"/>
</dbReference>
<gene>
    <name evidence="7" type="ORF">WMW72_08900</name>
</gene>
<comment type="caution">
    <text evidence="7">The sequence shown here is derived from an EMBL/GenBank/DDBJ whole genome shotgun (WGS) entry which is preliminary data.</text>
</comment>
<dbReference type="InterPro" id="IPR011251">
    <property type="entry name" value="Luciferase-like_dom"/>
</dbReference>
<name>A0ABU9DGM0_9BACL</name>
<dbReference type="Proteomes" id="UP001469365">
    <property type="component" value="Unassembled WGS sequence"/>
</dbReference>
<dbReference type="Pfam" id="PF00296">
    <property type="entry name" value="Bac_luciferase"/>
    <property type="match status" value="1"/>
</dbReference>
<reference evidence="7 8" key="1">
    <citation type="submission" date="2024-04" db="EMBL/GenBank/DDBJ databases">
        <title>draft genome sequnece of Paenibacillus filicis.</title>
        <authorList>
            <person name="Kim D.-U."/>
        </authorList>
    </citation>
    <scope>NUCLEOTIDE SEQUENCE [LARGE SCALE GENOMIC DNA]</scope>
    <source>
        <strain evidence="7 8">KACC14197</strain>
    </source>
</reference>